<protein>
    <submittedName>
        <fullName evidence="3 4">Uncharacterized protein</fullName>
    </submittedName>
</protein>
<dbReference type="EMBL" id="GL876969">
    <property type="protein sequence ID" value="KLU86077.1"/>
    <property type="molecule type" value="Genomic_DNA"/>
</dbReference>
<evidence type="ECO:0000313" key="3">
    <source>
        <dbReference type="EMBL" id="KLU86077.1"/>
    </source>
</evidence>
<accession>A0A0C4DYH5</accession>
<keyword evidence="5" id="KW-1185">Reference proteome</keyword>
<proteinExistence type="predicted"/>
<dbReference type="Proteomes" id="UP000011715">
    <property type="component" value="Unassembled WGS sequence"/>
</dbReference>
<dbReference type="EMBL" id="ADBL01001201">
    <property type="status" value="NOT_ANNOTATED_CDS"/>
    <property type="molecule type" value="Genomic_DNA"/>
</dbReference>
<gene>
    <name evidence="3" type="ORF">MAPG_05096</name>
</gene>
<feature type="transmembrane region" description="Helical" evidence="2">
    <location>
        <begin position="129"/>
        <end position="153"/>
    </location>
</feature>
<feature type="compositionally biased region" description="Basic and acidic residues" evidence="1">
    <location>
        <begin position="1"/>
        <end position="10"/>
    </location>
</feature>
<dbReference type="OMA" id="TNCCITF"/>
<name>A0A0C4DYH5_MAGP6</name>
<feature type="compositionally biased region" description="Polar residues" evidence="1">
    <location>
        <begin position="67"/>
        <end position="94"/>
    </location>
</feature>
<organism evidence="4 5">
    <name type="scientific">Magnaporthiopsis poae (strain ATCC 64411 / 73-15)</name>
    <name type="common">Kentucky bluegrass fungus</name>
    <name type="synonym">Magnaporthe poae</name>
    <dbReference type="NCBI Taxonomy" id="644358"/>
    <lineage>
        <taxon>Eukaryota</taxon>
        <taxon>Fungi</taxon>
        <taxon>Dikarya</taxon>
        <taxon>Ascomycota</taxon>
        <taxon>Pezizomycotina</taxon>
        <taxon>Sordariomycetes</taxon>
        <taxon>Sordariomycetidae</taxon>
        <taxon>Magnaporthales</taxon>
        <taxon>Magnaporthaceae</taxon>
        <taxon>Magnaporthiopsis</taxon>
    </lineage>
</organism>
<dbReference type="eggNOG" id="ENOG502SXHQ">
    <property type="taxonomic scope" value="Eukaryota"/>
</dbReference>
<feature type="region of interest" description="Disordered" evidence="1">
    <location>
        <begin position="1"/>
        <end position="114"/>
    </location>
</feature>
<reference evidence="4" key="4">
    <citation type="journal article" date="2015" name="G3 (Bethesda)">
        <title>Genome sequences of three phytopathogenic species of the Magnaporthaceae family of fungi.</title>
        <authorList>
            <person name="Okagaki L.H."/>
            <person name="Nunes C.C."/>
            <person name="Sailsbery J."/>
            <person name="Clay B."/>
            <person name="Brown D."/>
            <person name="John T."/>
            <person name="Oh Y."/>
            <person name="Young N."/>
            <person name="Fitzgerald M."/>
            <person name="Haas B.J."/>
            <person name="Zeng Q."/>
            <person name="Young S."/>
            <person name="Adiconis X."/>
            <person name="Fan L."/>
            <person name="Levin J.Z."/>
            <person name="Mitchell T.K."/>
            <person name="Okubara P.A."/>
            <person name="Farman M.L."/>
            <person name="Kohn L.M."/>
            <person name="Birren B."/>
            <person name="Ma L.-J."/>
            <person name="Dean R.A."/>
        </authorList>
    </citation>
    <scope>NUCLEOTIDE SEQUENCE</scope>
    <source>
        <strain evidence="4">ATCC 64411 / 73-15</strain>
    </source>
</reference>
<reference evidence="4" key="5">
    <citation type="submission" date="2015-06" db="UniProtKB">
        <authorList>
            <consortium name="EnsemblFungi"/>
        </authorList>
    </citation>
    <scope>IDENTIFICATION</scope>
    <source>
        <strain evidence="4">ATCC 64411</strain>
    </source>
</reference>
<evidence type="ECO:0000313" key="4">
    <source>
        <dbReference type="EnsemblFungi" id="MAPG_05096T0"/>
    </source>
</evidence>
<keyword evidence="2" id="KW-1133">Transmembrane helix</keyword>
<dbReference type="EnsemblFungi" id="MAPG_05096T0">
    <property type="protein sequence ID" value="MAPG_05096T0"/>
    <property type="gene ID" value="MAPG_05096"/>
</dbReference>
<reference evidence="5" key="1">
    <citation type="submission" date="2010-05" db="EMBL/GenBank/DDBJ databases">
        <title>The genome sequence of Magnaporthe poae strain ATCC 64411.</title>
        <authorList>
            <person name="Ma L.-J."/>
            <person name="Dead R."/>
            <person name="Young S."/>
            <person name="Zeng Q."/>
            <person name="Koehrsen M."/>
            <person name="Alvarado L."/>
            <person name="Berlin A."/>
            <person name="Chapman S.B."/>
            <person name="Chen Z."/>
            <person name="Freedman E."/>
            <person name="Gellesch M."/>
            <person name="Goldberg J."/>
            <person name="Griggs A."/>
            <person name="Gujja S."/>
            <person name="Heilman E.R."/>
            <person name="Heiman D."/>
            <person name="Hepburn T."/>
            <person name="Howarth C."/>
            <person name="Jen D."/>
            <person name="Larson L."/>
            <person name="Mehta T."/>
            <person name="Neiman D."/>
            <person name="Pearson M."/>
            <person name="Roberts A."/>
            <person name="Saif S."/>
            <person name="Shea T."/>
            <person name="Shenoy N."/>
            <person name="Sisk P."/>
            <person name="Stolte C."/>
            <person name="Sykes S."/>
            <person name="Walk T."/>
            <person name="White J."/>
            <person name="Yandava C."/>
            <person name="Haas B."/>
            <person name="Nusbaum C."/>
            <person name="Birren B."/>
        </authorList>
    </citation>
    <scope>NUCLEOTIDE SEQUENCE [LARGE SCALE GENOMIC DNA]</scope>
    <source>
        <strain evidence="5">ATCC 64411 / 73-15</strain>
    </source>
</reference>
<keyword evidence="2" id="KW-0472">Membrane</keyword>
<reference evidence="3" key="3">
    <citation type="submission" date="2011-03" db="EMBL/GenBank/DDBJ databases">
        <title>Annotation of Magnaporthe poae ATCC 64411.</title>
        <authorList>
            <person name="Ma L.-J."/>
            <person name="Dead R."/>
            <person name="Young S.K."/>
            <person name="Zeng Q."/>
            <person name="Gargeya S."/>
            <person name="Fitzgerald M."/>
            <person name="Haas B."/>
            <person name="Abouelleil A."/>
            <person name="Alvarado L."/>
            <person name="Arachchi H.M."/>
            <person name="Berlin A."/>
            <person name="Brown A."/>
            <person name="Chapman S.B."/>
            <person name="Chen Z."/>
            <person name="Dunbar C."/>
            <person name="Freedman E."/>
            <person name="Gearin G."/>
            <person name="Gellesch M."/>
            <person name="Goldberg J."/>
            <person name="Griggs A."/>
            <person name="Gujja S."/>
            <person name="Heiman D."/>
            <person name="Howarth C."/>
            <person name="Larson L."/>
            <person name="Lui A."/>
            <person name="MacDonald P.J.P."/>
            <person name="Mehta T."/>
            <person name="Montmayeur A."/>
            <person name="Murphy C."/>
            <person name="Neiman D."/>
            <person name="Pearson M."/>
            <person name="Priest M."/>
            <person name="Roberts A."/>
            <person name="Saif S."/>
            <person name="Shea T."/>
            <person name="Shenoy N."/>
            <person name="Sisk P."/>
            <person name="Stolte C."/>
            <person name="Sykes S."/>
            <person name="Yandava C."/>
            <person name="Wortman J."/>
            <person name="Nusbaum C."/>
            <person name="Birren B."/>
        </authorList>
    </citation>
    <scope>NUCLEOTIDE SEQUENCE</scope>
    <source>
        <strain evidence="3">ATCC 64411</strain>
    </source>
</reference>
<evidence type="ECO:0000313" key="5">
    <source>
        <dbReference type="Proteomes" id="UP000011715"/>
    </source>
</evidence>
<dbReference type="STRING" id="644358.A0A0C4DYH5"/>
<feature type="region of interest" description="Disordered" evidence="1">
    <location>
        <begin position="159"/>
        <end position="199"/>
    </location>
</feature>
<sequence>MGVPPDEHLPEVVPANDPQTMPDASPQALTAQESYAHQHFFEGGAKYSGHSPDSPKFTAVPDGLESSLYNGNQPSEDQQSSLPWDSPGPASTVTGLRAGSVPVGSQFGSDDEKAMEKRNERICGLKTRVFYMVIGACIILVSIVVGVGVGVSLASQQNKSSGQANAPDAGSGDTVPLSTSSPPPPLPQPTGKVPPTKLNETRLNGPFKFQGWSGVNFSGETTEVIRGIGITQFAFNIRSYVWDPDGYTCCVSFCNDTVSDGGAYRCGVLSQPRSSAFFNRIVTLCGPIEITKQAASCS</sequence>
<keyword evidence="2" id="KW-0812">Transmembrane</keyword>
<dbReference type="AlphaFoldDB" id="A0A0C4DYH5"/>
<evidence type="ECO:0000256" key="2">
    <source>
        <dbReference type="SAM" id="Phobius"/>
    </source>
</evidence>
<reference evidence="3" key="2">
    <citation type="submission" date="2010-05" db="EMBL/GenBank/DDBJ databases">
        <title>The Genome Sequence of Magnaporthe poae strain ATCC 64411.</title>
        <authorList>
            <consortium name="The Broad Institute Genome Sequencing Platform"/>
            <consortium name="Broad Institute Genome Sequencing Center for Infectious Disease"/>
            <person name="Ma L.-J."/>
            <person name="Dead R."/>
            <person name="Young S."/>
            <person name="Zeng Q."/>
            <person name="Koehrsen M."/>
            <person name="Alvarado L."/>
            <person name="Berlin A."/>
            <person name="Chapman S.B."/>
            <person name="Chen Z."/>
            <person name="Freedman E."/>
            <person name="Gellesch M."/>
            <person name="Goldberg J."/>
            <person name="Griggs A."/>
            <person name="Gujja S."/>
            <person name="Heilman E.R."/>
            <person name="Heiman D."/>
            <person name="Hepburn T."/>
            <person name="Howarth C."/>
            <person name="Jen D."/>
            <person name="Larson L."/>
            <person name="Mehta T."/>
            <person name="Neiman D."/>
            <person name="Pearson M."/>
            <person name="Roberts A."/>
            <person name="Saif S."/>
            <person name="Shea T."/>
            <person name="Shenoy N."/>
            <person name="Sisk P."/>
            <person name="Stolte C."/>
            <person name="Sykes S."/>
            <person name="Walk T."/>
            <person name="White J."/>
            <person name="Yandava C."/>
            <person name="Haas B."/>
            <person name="Nusbaum C."/>
            <person name="Birren B."/>
        </authorList>
    </citation>
    <scope>NUCLEOTIDE SEQUENCE</scope>
    <source>
        <strain evidence="3">ATCC 64411</strain>
    </source>
</reference>
<dbReference type="OrthoDB" id="5226655at2759"/>
<evidence type="ECO:0000256" key="1">
    <source>
        <dbReference type="SAM" id="MobiDB-lite"/>
    </source>
</evidence>
<dbReference type="VEuPathDB" id="FungiDB:MAPG_05096"/>